<name>A0A1B6EGX5_9HEMI</name>
<accession>A0A1B6EGX5</accession>
<proteinExistence type="predicted"/>
<evidence type="ECO:0000256" key="1">
    <source>
        <dbReference type="SAM" id="SignalP"/>
    </source>
</evidence>
<protein>
    <recommendedName>
        <fullName evidence="3">Phospholipase B-like</fullName>
    </recommendedName>
</protein>
<gene>
    <name evidence="2" type="ORF">g.5194</name>
</gene>
<feature type="chain" id="PRO_5008582108" description="Phospholipase B-like" evidence="1">
    <location>
        <begin position="19"/>
        <end position="198"/>
    </location>
</feature>
<sequence>MNTVIVVILTIFLDETNPWHDPKMLKDIYELTRQADVVAAVMRLRTPEEATTEYIFHEFKTIVDADMKPLRLLEKMFDQGNYNKTAYYYLHLKNILVSYGNLKNFENRSADVRLTQVQEVFYMINNYWLSIQKMGIFRYPYSNETLFPPPYPLDTHESYYEFPSGHISGLSDSSGFSDIYPDDIYKDNPNNISNCPKC</sequence>
<evidence type="ECO:0008006" key="3">
    <source>
        <dbReference type="Google" id="ProtNLM"/>
    </source>
</evidence>
<organism evidence="2">
    <name type="scientific">Clastoptera arizonana</name>
    <name type="common">Arizona spittle bug</name>
    <dbReference type="NCBI Taxonomy" id="38151"/>
    <lineage>
        <taxon>Eukaryota</taxon>
        <taxon>Metazoa</taxon>
        <taxon>Ecdysozoa</taxon>
        <taxon>Arthropoda</taxon>
        <taxon>Hexapoda</taxon>
        <taxon>Insecta</taxon>
        <taxon>Pterygota</taxon>
        <taxon>Neoptera</taxon>
        <taxon>Paraneoptera</taxon>
        <taxon>Hemiptera</taxon>
        <taxon>Auchenorrhyncha</taxon>
        <taxon>Cercopoidea</taxon>
        <taxon>Clastopteridae</taxon>
        <taxon>Clastoptera</taxon>
    </lineage>
</organism>
<keyword evidence="1" id="KW-0732">Signal</keyword>
<evidence type="ECO:0000313" key="2">
    <source>
        <dbReference type="EMBL" id="JAS37182.1"/>
    </source>
</evidence>
<reference evidence="2" key="1">
    <citation type="submission" date="2015-12" db="EMBL/GenBank/DDBJ databases">
        <title>De novo transcriptome assembly of four potential Pierce s Disease insect vectors from Arizona vineyards.</title>
        <authorList>
            <person name="Tassone E.E."/>
        </authorList>
    </citation>
    <scope>NUCLEOTIDE SEQUENCE</scope>
</reference>
<dbReference type="AlphaFoldDB" id="A0A1B6EGX5"/>
<feature type="signal peptide" evidence="1">
    <location>
        <begin position="1"/>
        <end position="18"/>
    </location>
</feature>
<dbReference type="EMBL" id="GEDC01000116">
    <property type="protein sequence ID" value="JAS37182.1"/>
    <property type="molecule type" value="Transcribed_RNA"/>
</dbReference>